<comment type="pathway">
    <text evidence="9">Amino-acid biosynthesis; L-arginine biosynthesis; N(2)-acetyl-L-ornithine from L-glutamate: step 1/4.</text>
</comment>
<comment type="catalytic activity">
    <reaction evidence="8 9">
        <text>N(2)-acetyl-L-ornithine + L-glutamate = N-acetyl-L-glutamate + L-ornithine</text>
        <dbReference type="Rhea" id="RHEA:15349"/>
        <dbReference type="ChEBI" id="CHEBI:29985"/>
        <dbReference type="ChEBI" id="CHEBI:44337"/>
        <dbReference type="ChEBI" id="CHEBI:46911"/>
        <dbReference type="ChEBI" id="CHEBI:57805"/>
        <dbReference type="EC" id="2.3.1.35"/>
    </reaction>
</comment>
<feature type="region of interest" description="Disordered" evidence="10">
    <location>
        <begin position="1"/>
        <end position="26"/>
    </location>
</feature>
<feature type="site" description="Involved in the stabilization of negative charge on the oxyanion by the formation of the oxyanion hole" evidence="9">
    <location>
        <position position="156"/>
    </location>
</feature>
<comment type="function">
    <text evidence="9">Catalyzes two activities which are involved in the cyclic version of arginine biosynthesis: the synthesis of N-acetylglutamate from glutamate and acetyl-CoA as the acetyl donor, and of ornithine by transacetylation between N(2)-acetylornithine and glutamate.</text>
</comment>
<dbReference type="InterPro" id="IPR016117">
    <property type="entry name" value="ArgJ-like_dom_sf"/>
</dbReference>
<feature type="binding site" evidence="9">
    <location>
        <position position="440"/>
    </location>
    <ligand>
        <name>substrate</name>
    </ligand>
</feature>
<protein>
    <recommendedName>
        <fullName evidence="9">Arginine biosynthesis bifunctional protein ArgJ</fullName>
    </recommendedName>
    <domain>
        <recommendedName>
            <fullName evidence="9">Glutamate N-acetyltransferase</fullName>
            <ecNumber evidence="9">2.3.1.35</ecNumber>
        </recommendedName>
        <alternativeName>
            <fullName evidence="9">Ornithine acetyltransferase</fullName>
            <shortName evidence="9">OATase</shortName>
        </alternativeName>
        <alternativeName>
            <fullName evidence="9">Ornithine transacetylase</fullName>
        </alternativeName>
    </domain>
    <domain>
        <recommendedName>
            <fullName evidence="9">Amino-acid acetyltransferase</fullName>
            <ecNumber evidence="9">2.3.1.1</ecNumber>
        </recommendedName>
        <alternativeName>
            <fullName evidence="9">N-acetylglutamate synthase</fullName>
            <shortName evidence="9">AGSase</shortName>
        </alternativeName>
    </domain>
    <component>
        <recommendedName>
            <fullName evidence="9">Arginine biosynthesis bifunctional protein ArgJ alpha chain</fullName>
        </recommendedName>
    </component>
    <component>
        <recommendedName>
            <fullName evidence="9">Arginine biosynthesis bifunctional protein ArgJ beta chain</fullName>
        </recommendedName>
    </component>
</protein>
<dbReference type="EC" id="2.3.1.35" evidence="9"/>
<dbReference type="FunFam" id="3.60.70.12:FF:000001">
    <property type="entry name" value="Arginine biosynthesis bifunctional protein ArgJ, chloroplastic"/>
    <property type="match status" value="1"/>
</dbReference>
<sequence length="445" mass="46456">MALSAKKKLKKLKKKRDRLKERVSELEARLEGPRGPLVSPLAPDFPDLPAIDGIRFATAQAGIKQANRTDVMLVEIAAGSAVAGVFTRSATRSGSVLDCQEKLAARGGSGGWAILVNSGNANAFTGAAGAASVEAICAAVGQALGTPAARVLTSSTGVIGQPLPHERITGAMDTLATDLAPEGIGDAARAIMTTDTFPKGAVRRVDLDGKEVTIAGIAKGSGMIAPDMATMLAYVFTDAKITDDALQAMMSDLTQQTFNAVTVDGDTSTSDSVIVAATGRAGNEEITSARTKAGRDFKAALHEVLRDLALQIVMDGEGATKLIEVRVSGAANAADARRVASSIANSPLIKTAAAGEDPNWGRVVMAVGKSGAKADRDRLTIRFGDILVAENGQVAPDYREEAGAAYMTRDRITLSVDLGLGEAEDTMWTCDLTYRYVEINADYRS</sequence>
<keyword evidence="9" id="KW-0963">Cytoplasm</keyword>
<dbReference type="GO" id="GO:0006592">
    <property type="term" value="P:ornithine biosynthetic process"/>
    <property type="evidence" value="ECO:0007669"/>
    <property type="project" value="TreeGrafter"/>
</dbReference>
<keyword evidence="4 9" id="KW-0028">Amino-acid biosynthesis</keyword>
<dbReference type="FunFam" id="3.10.20.340:FF:000001">
    <property type="entry name" value="Arginine biosynthesis bifunctional protein ArgJ, chloroplastic"/>
    <property type="match status" value="1"/>
</dbReference>
<dbReference type="OrthoDB" id="9804242at2"/>
<dbReference type="NCBIfam" id="TIGR00120">
    <property type="entry name" value="ArgJ"/>
    <property type="match status" value="1"/>
</dbReference>
<feature type="site" description="Cleavage; by autolysis" evidence="9">
    <location>
        <begin position="229"/>
        <end position="230"/>
    </location>
</feature>
<keyword evidence="12" id="KW-1185">Reference proteome</keyword>
<keyword evidence="5 9" id="KW-0808">Transferase</keyword>
<dbReference type="NCBIfam" id="NF003802">
    <property type="entry name" value="PRK05388.1"/>
    <property type="match status" value="1"/>
</dbReference>
<dbReference type="GO" id="GO:0004358">
    <property type="term" value="F:L-glutamate N-acetyltransferase activity, acting on acetyl-L-ornithine as donor"/>
    <property type="evidence" value="ECO:0007669"/>
    <property type="project" value="UniProtKB-UniRule"/>
</dbReference>
<dbReference type="UniPathway" id="UPA00068">
    <property type="reaction ID" value="UER00106"/>
</dbReference>
<evidence type="ECO:0000256" key="7">
    <source>
        <dbReference type="ARBA" id="ARBA00023315"/>
    </source>
</evidence>
<comment type="catalytic activity">
    <reaction evidence="9">
        <text>L-glutamate + acetyl-CoA = N-acetyl-L-glutamate + CoA + H(+)</text>
        <dbReference type="Rhea" id="RHEA:24292"/>
        <dbReference type="ChEBI" id="CHEBI:15378"/>
        <dbReference type="ChEBI" id="CHEBI:29985"/>
        <dbReference type="ChEBI" id="CHEBI:44337"/>
        <dbReference type="ChEBI" id="CHEBI:57287"/>
        <dbReference type="ChEBI" id="CHEBI:57288"/>
        <dbReference type="EC" id="2.3.1.1"/>
    </reaction>
</comment>
<dbReference type="InterPro" id="IPR042195">
    <property type="entry name" value="ArgJ_beta_C"/>
</dbReference>
<dbReference type="Gene3D" id="3.60.70.12">
    <property type="entry name" value="L-amino peptidase D-ALA esterase/amidase"/>
    <property type="match status" value="1"/>
</dbReference>
<dbReference type="HAMAP" id="MF_01106">
    <property type="entry name" value="ArgJ"/>
    <property type="match status" value="1"/>
</dbReference>
<evidence type="ECO:0000256" key="8">
    <source>
        <dbReference type="ARBA" id="ARBA00049439"/>
    </source>
</evidence>
<comment type="subunit">
    <text evidence="2 9">Heterotetramer of two alpha and two beta chains.</text>
</comment>
<comment type="subcellular location">
    <subcellularLocation>
        <location evidence="9">Cytoplasm</location>
    </subcellularLocation>
</comment>
<dbReference type="Gene3D" id="3.10.20.340">
    <property type="entry name" value="ArgJ beta chain, C-terminal domain"/>
    <property type="match status" value="1"/>
</dbReference>
<feature type="binding site" evidence="9">
    <location>
        <position position="317"/>
    </location>
    <ligand>
        <name>substrate</name>
    </ligand>
</feature>
<keyword evidence="9" id="KW-0511">Multifunctional enzyme</keyword>
<feature type="active site" description="Nucleophile" evidence="9">
    <location>
        <position position="230"/>
    </location>
</feature>
<evidence type="ECO:0000256" key="10">
    <source>
        <dbReference type="SAM" id="MobiDB-lite"/>
    </source>
</evidence>
<name>A0A0M7B9I6_9RHOB</name>
<keyword evidence="7 9" id="KW-0012">Acyltransferase</keyword>
<dbReference type="Proteomes" id="UP000049455">
    <property type="component" value="Unassembled WGS sequence"/>
</dbReference>
<feature type="binding site" evidence="9">
    <location>
        <position position="219"/>
    </location>
    <ligand>
        <name>substrate</name>
    </ligand>
</feature>
<dbReference type="CDD" id="cd02152">
    <property type="entry name" value="OAT"/>
    <property type="match status" value="1"/>
</dbReference>
<feature type="site" description="Involved in the stabilization of negative charge on the oxyanion by the formation of the oxyanion hole" evidence="9">
    <location>
        <position position="157"/>
    </location>
</feature>
<comment type="similarity">
    <text evidence="1 9">Belongs to the ArgJ family.</text>
</comment>
<feature type="chain" id="PRO_5023337578" description="Arginine biosynthesis bifunctional protein ArgJ beta chain" evidence="9">
    <location>
        <begin position="230"/>
        <end position="445"/>
    </location>
</feature>
<evidence type="ECO:0000256" key="2">
    <source>
        <dbReference type="ARBA" id="ARBA00011475"/>
    </source>
</evidence>
<dbReference type="EC" id="2.3.1.1" evidence="9"/>
<feature type="binding site" evidence="9">
    <location>
        <position position="230"/>
    </location>
    <ligand>
        <name>substrate</name>
    </ligand>
</feature>
<dbReference type="EMBL" id="CYPR01000039">
    <property type="protein sequence ID" value="CUH23371.1"/>
    <property type="molecule type" value="Genomic_DNA"/>
</dbReference>
<proteinExistence type="inferred from homology"/>
<evidence type="ECO:0000256" key="5">
    <source>
        <dbReference type="ARBA" id="ARBA00022679"/>
    </source>
</evidence>
<dbReference type="SUPFAM" id="SSF56266">
    <property type="entry name" value="DmpA/ArgJ-like"/>
    <property type="match status" value="1"/>
</dbReference>
<keyword evidence="6 9" id="KW-0068">Autocatalytic cleavage</keyword>
<comment type="pathway">
    <text evidence="9">Amino-acid biosynthesis; L-arginine biosynthesis; L-ornithine and N-acetyl-L-glutamate from L-glutamate and N(2)-acetyl-L-ornithine (cyclic): step 1/1.</text>
</comment>
<dbReference type="GO" id="GO:0005737">
    <property type="term" value="C:cytoplasm"/>
    <property type="evidence" value="ECO:0007669"/>
    <property type="project" value="UniProtKB-SubCell"/>
</dbReference>
<feature type="compositionally biased region" description="Basic residues" evidence="10">
    <location>
        <begin position="1"/>
        <end position="17"/>
    </location>
</feature>
<dbReference type="InterPro" id="IPR002813">
    <property type="entry name" value="Arg_biosynth_ArgJ"/>
</dbReference>
<gene>
    <name evidence="9 11" type="primary">argJ</name>
    <name evidence="11" type="ORF">JSE7799_00627</name>
</gene>
<evidence type="ECO:0000313" key="12">
    <source>
        <dbReference type="Proteomes" id="UP000049455"/>
    </source>
</evidence>
<dbReference type="AlphaFoldDB" id="A0A0M7B9I6"/>
<feature type="chain" id="PRO_5023337579" description="Arginine biosynthesis bifunctional protein ArgJ alpha chain" evidence="9">
    <location>
        <begin position="1"/>
        <end position="229"/>
    </location>
</feature>
<feature type="binding site" evidence="9">
    <location>
        <position position="193"/>
    </location>
    <ligand>
        <name>substrate</name>
    </ligand>
</feature>
<evidence type="ECO:0000256" key="6">
    <source>
        <dbReference type="ARBA" id="ARBA00022813"/>
    </source>
</evidence>
<organism evidence="11 12">
    <name type="scientific">Jannaschia seosinensis</name>
    <dbReference type="NCBI Taxonomy" id="313367"/>
    <lineage>
        <taxon>Bacteria</taxon>
        <taxon>Pseudomonadati</taxon>
        <taxon>Pseudomonadota</taxon>
        <taxon>Alphaproteobacteria</taxon>
        <taxon>Rhodobacterales</taxon>
        <taxon>Roseobacteraceae</taxon>
        <taxon>Jannaschia</taxon>
    </lineage>
</organism>
<evidence type="ECO:0000313" key="11">
    <source>
        <dbReference type="EMBL" id="CUH23371.1"/>
    </source>
</evidence>
<keyword evidence="3 9" id="KW-0055">Arginine biosynthesis</keyword>
<evidence type="ECO:0000256" key="4">
    <source>
        <dbReference type="ARBA" id="ARBA00022605"/>
    </source>
</evidence>
<dbReference type="GO" id="GO:0004042">
    <property type="term" value="F:L-glutamate N-acetyltransferase activity"/>
    <property type="evidence" value="ECO:0007669"/>
    <property type="project" value="UniProtKB-UniRule"/>
</dbReference>
<dbReference type="PANTHER" id="PTHR23100">
    <property type="entry name" value="ARGININE BIOSYNTHESIS BIFUNCTIONAL PROTEIN ARGJ"/>
    <property type="match status" value="1"/>
</dbReference>
<reference evidence="11 12" key="1">
    <citation type="submission" date="2015-09" db="EMBL/GenBank/DDBJ databases">
        <authorList>
            <person name="Jackson K.R."/>
            <person name="Lunt B.L."/>
            <person name="Fisher J.N.B."/>
            <person name="Gardner A.V."/>
            <person name="Bailey M.E."/>
            <person name="Deus L.M."/>
            <person name="Earl A.S."/>
            <person name="Gibby P.D."/>
            <person name="Hartmann K.A."/>
            <person name="Liu J.E."/>
            <person name="Manci A.M."/>
            <person name="Nielsen D.A."/>
            <person name="Solomon M.B."/>
            <person name="Breakwell D.P."/>
            <person name="Burnett S.H."/>
            <person name="Grose J.H."/>
        </authorList>
    </citation>
    <scope>NUCLEOTIDE SEQUENCE [LARGE SCALE GENOMIC DNA]</scope>
    <source>
        <strain evidence="11 12">CECT 7799</strain>
    </source>
</reference>
<evidence type="ECO:0000256" key="9">
    <source>
        <dbReference type="HAMAP-Rule" id="MF_01106"/>
    </source>
</evidence>
<feature type="binding site" evidence="9">
    <location>
        <position position="445"/>
    </location>
    <ligand>
        <name>substrate</name>
    </ligand>
</feature>
<accession>A0A0M7B9I6</accession>
<dbReference type="Pfam" id="PF01960">
    <property type="entry name" value="ArgJ"/>
    <property type="match status" value="1"/>
</dbReference>
<evidence type="ECO:0000256" key="1">
    <source>
        <dbReference type="ARBA" id="ARBA00006774"/>
    </source>
</evidence>
<dbReference type="PANTHER" id="PTHR23100:SF0">
    <property type="entry name" value="ARGININE BIOSYNTHESIS BIFUNCTIONAL PROTEIN ARGJ, MITOCHONDRIAL"/>
    <property type="match status" value="1"/>
</dbReference>
<dbReference type="RefSeq" id="WP_083480206.1">
    <property type="nucleotide sequence ID" value="NZ_CYPR01000039.1"/>
</dbReference>
<evidence type="ECO:0000256" key="3">
    <source>
        <dbReference type="ARBA" id="ARBA00022571"/>
    </source>
</evidence>
<dbReference type="GO" id="GO:0006526">
    <property type="term" value="P:L-arginine biosynthetic process"/>
    <property type="evidence" value="ECO:0007669"/>
    <property type="project" value="UniProtKB-UniRule"/>
</dbReference>
<dbReference type="STRING" id="313367.JSE7799_00627"/>